<sequence>MLLCFLLSLLPTYTQGAWGLENCDTDVWKRTILEGIESVCQRKMKLYYDSNRLKFLRQNAYGQNDRKQNIYCTKFDPKKLKDGAVSLVYAVLLEVGYELGLISACEAMERKPHYGCVDYWGGWLRNKPYLCCGFYANPKSN</sequence>
<dbReference type="AlphaFoldDB" id="A0AA36GJ98"/>
<reference evidence="2" key="1">
    <citation type="submission" date="2023-07" db="EMBL/GenBank/DDBJ databases">
        <authorList>
            <consortium name="CYATHOMIX"/>
        </authorList>
    </citation>
    <scope>NUCLEOTIDE SEQUENCE</scope>
    <source>
        <strain evidence="2">N/A</strain>
    </source>
</reference>
<keyword evidence="3" id="KW-1185">Reference proteome</keyword>
<feature type="signal peptide" evidence="1">
    <location>
        <begin position="1"/>
        <end position="16"/>
    </location>
</feature>
<organism evidence="2 3">
    <name type="scientific">Cylicocyclus nassatus</name>
    <name type="common">Nematode worm</name>
    <dbReference type="NCBI Taxonomy" id="53992"/>
    <lineage>
        <taxon>Eukaryota</taxon>
        <taxon>Metazoa</taxon>
        <taxon>Ecdysozoa</taxon>
        <taxon>Nematoda</taxon>
        <taxon>Chromadorea</taxon>
        <taxon>Rhabditida</taxon>
        <taxon>Rhabditina</taxon>
        <taxon>Rhabditomorpha</taxon>
        <taxon>Strongyloidea</taxon>
        <taxon>Strongylidae</taxon>
        <taxon>Cylicocyclus</taxon>
    </lineage>
</organism>
<evidence type="ECO:0000256" key="1">
    <source>
        <dbReference type="SAM" id="SignalP"/>
    </source>
</evidence>
<name>A0AA36GJ98_CYLNA</name>
<evidence type="ECO:0000313" key="2">
    <source>
        <dbReference type="EMBL" id="CAJ0591591.1"/>
    </source>
</evidence>
<protein>
    <recommendedName>
        <fullName evidence="4">Secreted protein</fullName>
    </recommendedName>
</protein>
<proteinExistence type="predicted"/>
<keyword evidence="1" id="KW-0732">Signal</keyword>
<feature type="chain" id="PRO_5041409142" description="Secreted protein" evidence="1">
    <location>
        <begin position="17"/>
        <end position="141"/>
    </location>
</feature>
<evidence type="ECO:0000313" key="3">
    <source>
        <dbReference type="Proteomes" id="UP001176961"/>
    </source>
</evidence>
<evidence type="ECO:0008006" key="4">
    <source>
        <dbReference type="Google" id="ProtNLM"/>
    </source>
</evidence>
<comment type="caution">
    <text evidence="2">The sequence shown here is derived from an EMBL/GenBank/DDBJ whole genome shotgun (WGS) entry which is preliminary data.</text>
</comment>
<accession>A0AA36GJ98</accession>
<gene>
    <name evidence="2" type="ORF">CYNAS_LOCUS3574</name>
</gene>
<dbReference type="EMBL" id="CATQJL010000001">
    <property type="protein sequence ID" value="CAJ0591591.1"/>
    <property type="molecule type" value="Genomic_DNA"/>
</dbReference>
<dbReference type="Proteomes" id="UP001176961">
    <property type="component" value="Unassembled WGS sequence"/>
</dbReference>